<name>A0A4Q5KSF8_9GAMM</name>
<dbReference type="EMBL" id="SEZN01000027">
    <property type="protein sequence ID" value="RYU63388.1"/>
    <property type="molecule type" value="Genomic_DNA"/>
</dbReference>
<keyword evidence="6" id="KW-1185">Reference proteome</keyword>
<dbReference type="OrthoDB" id="490158at2"/>
<dbReference type="EMBL" id="SEZJ01000005">
    <property type="protein sequence ID" value="RYU46912.1"/>
    <property type="molecule type" value="Genomic_DNA"/>
</dbReference>
<evidence type="ECO:0000313" key="6">
    <source>
        <dbReference type="Proteomes" id="UP000294166"/>
    </source>
</evidence>
<evidence type="ECO:0000313" key="4">
    <source>
        <dbReference type="Proteomes" id="UP000293465"/>
    </source>
</evidence>
<dbReference type="AlphaFoldDB" id="A0A4Q5KSF8"/>
<dbReference type="Proteomes" id="UP000294063">
    <property type="component" value="Unassembled WGS sequence"/>
</dbReference>
<comment type="caution">
    <text evidence="2">The sequence shown here is derived from an EMBL/GenBank/DDBJ whole genome shotgun (WGS) entry which is preliminary data.</text>
</comment>
<evidence type="ECO:0000313" key="1">
    <source>
        <dbReference type="EMBL" id="RYU46912.1"/>
    </source>
</evidence>
<evidence type="ECO:0000313" key="3">
    <source>
        <dbReference type="EMBL" id="RYU63388.1"/>
    </source>
</evidence>
<dbReference type="Proteomes" id="UP000294166">
    <property type="component" value="Unassembled WGS sequence"/>
</dbReference>
<organism evidence="2 5">
    <name type="scientific">Aliivibrio finisterrensis</name>
    <dbReference type="NCBI Taxonomy" id="511998"/>
    <lineage>
        <taxon>Bacteria</taxon>
        <taxon>Pseudomonadati</taxon>
        <taxon>Pseudomonadota</taxon>
        <taxon>Gammaproteobacteria</taxon>
        <taxon>Vibrionales</taxon>
        <taxon>Vibrionaceae</taxon>
        <taxon>Aliivibrio</taxon>
    </lineage>
</organism>
<evidence type="ECO:0008006" key="7">
    <source>
        <dbReference type="Google" id="ProtNLM"/>
    </source>
</evidence>
<gene>
    <name evidence="1" type="ORF">ERW49_07200</name>
    <name evidence="3" type="ORF">ERW53_14445</name>
    <name evidence="2" type="ORF">ERW57_13030</name>
</gene>
<reference evidence="4 5" key="1">
    <citation type="submission" date="2019-02" db="EMBL/GenBank/DDBJ databases">
        <title>Genome sequences of Aliivibrio finisterrensis strains from farmed Atlantic salmon.</title>
        <authorList>
            <person name="Bowman J.P."/>
        </authorList>
    </citation>
    <scope>NUCLEOTIDE SEQUENCE [LARGE SCALE GENOMIC DNA]</scope>
    <source>
        <strain evidence="3 6">A21</strain>
        <strain evidence="1 4">A32</strain>
        <strain evidence="2 5">A46</strain>
    </source>
</reference>
<dbReference type="EMBL" id="SEZK01000022">
    <property type="protein sequence ID" value="RYU50342.1"/>
    <property type="molecule type" value="Genomic_DNA"/>
</dbReference>
<sequence>MMDHNFYWLRDNSNITTVATLGPKSSSSEAAANYYANLLKRPLKILLFDTFEKASDFVENNDNVVLLVANAYKKADYFYMNPRTLLSGSFFFSPPKYYLCCKNLYELQQKINNNDIITIDTHHAPISRLDDLIKTANPSVIDLSTANLHIKLSTSTSQSAIHVAKGTSDCCLVNSDSIKLHRLEKISAPLTIQMTWVLFIKNKQRQKEEV</sequence>
<accession>A0A4Q5KSF8</accession>
<dbReference type="Proteomes" id="UP000293465">
    <property type="component" value="Unassembled WGS sequence"/>
</dbReference>
<evidence type="ECO:0000313" key="2">
    <source>
        <dbReference type="EMBL" id="RYU50342.1"/>
    </source>
</evidence>
<evidence type="ECO:0000313" key="5">
    <source>
        <dbReference type="Proteomes" id="UP000294063"/>
    </source>
</evidence>
<protein>
    <recommendedName>
        <fullName evidence="7">Prephenate dehydratase</fullName>
    </recommendedName>
</protein>
<proteinExistence type="predicted"/>